<protein>
    <submittedName>
        <fullName evidence="5">Serpin-ZXA</fullName>
    </submittedName>
</protein>
<proteinExistence type="inferred from homology"/>
<dbReference type="InterPro" id="IPR023795">
    <property type="entry name" value="Serpin_CS"/>
</dbReference>
<dbReference type="PANTHER" id="PTHR11461">
    <property type="entry name" value="SERINE PROTEASE INHIBITOR, SERPIN"/>
    <property type="match status" value="1"/>
</dbReference>
<dbReference type="InterPro" id="IPR042178">
    <property type="entry name" value="Serpin_sf_1"/>
</dbReference>
<evidence type="ECO:0000313" key="4">
    <source>
        <dbReference type="Proteomes" id="UP001652623"/>
    </source>
</evidence>
<evidence type="ECO:0000313" key="5">
    <source>
        <dbReference type="RefSeq" id="XP_060669180.1"/>
    </source>
</evidence>
<feature type="domain" description="Serpin" evidence="3">
    <location>
        <begin position="12"/>
        <end position="368"/>
    </location>
</feature>
<evidence type="ECO:0000259" key="3">
    <source>
        <dbReference type="SMART" id="SM00093"/>
    </source>
</evidence>
<dbReference type="PROSITE" id="PS00284">
    <property type="entry name" value="SERPIN"/>
    <property type="match status" value="1"/>
</dbReference>
<dbReference type="Pfam" id="PF00079">
    <property type="entry name" value="Serpin"/>
    <property type="match status" value="1"/>
</dbReference>
<dbReference type="InterPro" id="IPR036186">
    <property type="entry name" value="Serpin_sf"/>
</dbReference>
<name>A0ABM3ZXG9_ZIZJJ</name>
<dbReference type="PANTHER" id="PTHR11461:SF315">
    <property type="entry name" value="SERPIN-Z3-LIKE"/>
    <property type="match status" value="1"/>
</dbReference>
<dbReference type="InterPro" id="IPR042185">
    <property type="entry name" value="Serpin_sf_2"/>
</dbReference>
<dbReference type="Gene3D" id="2.30.39.10">
    <property type="entry name" value="Alpha-1-antitrypsin, domain 1"/>
    <property type="match status" value="1"/>
</dbReference>
<dbReference type="InterPro" id="IPR023796">
    <property type="entry name" value="Serpin_dom"/>
</dbReference>
<dbReference type="GeneID" id="107404032"/>
<dbReference type="SMART" id="SM00093">
    <property type="entry name" value="SERPIN"/>
    <property type="match status" value="1"/>
</dbReference>
<dbReference type="Gene3D" id="3.30.497.10">
    <property type="entry name" value="Antithrombin, subunit I, domain 2"/>
    <property type="match status" value="2"/>
</dbReference>
<evidence type="ECO:0000256" key="1">
    <source>
        <dbReference type="ARBA" id="ARBA00009500"/>
    </source>
</evidence>
<comment type="similarity">
    <text evidence="1 2">Belongs to the serpin family.</text>
</comment>
<dbReference type="RefSeq" id="XP_060669180.1">
    <property type="nucleotide sequence ID" value="XM_060813197.1"/>
</dbReference>
<dbReference type="Proteomes" id="UP001652623">
    <property type="component" value="Chromosome 12"/>
</dbReference>
<gene>
    <name evidence="5" type="primary">LOC107404032</name>
</gene>
<reference evidence="5" key="1">
    <citation type="submission" date="2025-08" db="UniProtKB">
        <authorList>
            <consortium name="RefSeq"/>
        </authorList>
    </citation>
    <scope>IDENTIFICATION</scope>
    <source>
        <tissue evidence="5">Seedling</tissue>
    </source>
</reference>
<organism evidence="4 5">
    <name type="scientific">Ziziphus jujuba</name>
    <name type="common">Chinese jujube</name>
    <name type="synonym">Ziziphus sativa</name>
    <dbReference type="NCBI Taxonomy" id="326968"/>
    <lineage>
        <taxon>Eukaryota</taxon>
        <taxon>Viridiplantae</taxon>
        <taxon>Streptophyta</taxon>
        <taxon>Embryophyta</taxon>
        <taxon>Tracheophyta</taxon>
        <taxon>Spermatophyta</taxon>
        <taxon>Magnoliopsida</taxon>
        <taxon>eudicotyledons</taxon>
        <taxon>Gunneridae</taxon>
        <taxon>Pentapetalae</taxon>
        <taxon>rosids</taxon>
        <taxon>fabids</taxon>
        <taxon>Rosales</taxon>
        <taxon>Rhamnaceae</taxon>
        <taxon>Paliureae</taxon>
        <taxon>Ziziphus</taxon>
    </lineage>
</organism>
<sequence length="372" mass="41570">MELCVKVVTEGILKELTKNNPNKNVVMSPASMNIVLNMAASGSAGKTLDQFLGSLGSETITELSSKSSSLMGLFDLNTAADPDPDYTDSEYSAPPELSLVNLMFQEKVKNEVNSWAEEKTKGLMKGFLPPTSKLKGPLFFANALYFKAAWLDQFVASSTRDEDFHLLDGKTIRAPFMTQIEESMKMCGSFEDFKVIRLNYNSGRCYSNNFPRFCMDIILPERKNGLEDLLEKFNSDTKLLLQDFKLEDMLVTEMWIPKWKFSYGLDMVKLVKKLGLTMPFNYPDVDFTEAMDSSDAEEIFISKMLHKACISVNEEGTEGASIVSCNENLGCSMYPPPEIQFVADHPFMFMIKEKGSGAVIFTGAVLNPLSDI</sequence>
<evidence type="ECO:0000256" key="2">
    <source>
        <dbReference type="RuleBase" id="RU000411"/>
    </source>
</evidence>
<accession>A0ABM3ZXG9</accession>
<dbReference type="InterPro" id="IPR000215">
    <property type="entry name" value="Serpin_fam"/>
</dbReference>
<dbReference type="CDD" id="cd02043">
    <property type="entry name" value="serpinP_plants"/>
    <property type="match status" value="1"/>
</dbReference>
<dbReference type="SUPFAM" id="SSF56574">
    <property type="entry name" value="Serpins"/>
    <property type="match status" value="1"/>
</dbReference>
<keyword evidence="4" id="KW-1185">Reference proteome</keyword>